<organism evidence="2 3">
    <name type="scientific">Arthrobacter pigmenti</name>
    <dbReference type="NCBI Taxonomy" id="271432"/>
    <lineage>
        <taxon>Bacteria</taxon>
        <taxon>Bacillati</taxon>
        <taxon>Actinomycetota</taxon>
        <taxon>Actinomycetes</taxon>
        <taxon>Micrococcales</taxon>
        <taxon>Micrococcaceae</taxon>
        <taxon>Arthrobacter</taxon>
    </lineage>
</organism>
<keyword evidence="3" id="KW-1185">Reference proteome</keyword>
<comment type="caution">
    <text evidence="2">The sequence shown here is derived from an EMBL/GenBank/DDBJ whole genome shotgun (WGS) entry which is preliminary data.</text>
</comment>
<gene>
    <name evidence="2" type="ORF">BJ994_003230</name>
</gene>
<keyword evidence="1" id="KW-1133">Transmembrane helix</keyword>
<dbReference type="Proteomes" id="UP000547458">
    <property type="component" value="Unassembled WGS sequence"/>
</dbReference>
<feature type="transmembrane region" description="Helical" evidence="1">
    <location>
        <begin position="51"/>
        <end position="69"/>
    </location>
</feature>
<name>A0A846RUC7_9MICC</name>
<proteinExistence type="predicted"/>
<dbReference type="EMBL" id="JAATJL010000001">
    <property type="protein sequence ID" value="NJC24154.1"/>
    <property type="molecule type" value="Genomic_DNA"/>
</dbReference>
<evidence type="ECO:0000313" key="3">
    <source>
        <dbReference type="Proteomes" id="UP000547458"/>
    </source>
</evidence>
<reference evidence="2 3" key="1">
    <citation type="submission" date="2020-03" db="EMBL/GenBank/DDBJ databases">
        <title>Sequencing the genomes of 1000 actinobacteria strains.</title>
        <authorList>
            <person name="Klenk H.-P."/>
        </authorList>
    </citation>
    <scope>NUCLEOTIDE SEQUENCE [LARGE SCALE GENOMIC DNA]</scope>
    <source>
        <strain evidence="2 3">DSM 16403</strain>
    </source>
</reference>
<keyword evidence="1" id="KW-0472">Membrane</keyword>
<protein>
    <submittedName>
        <fullName evidence="2">Uncharacterized protein</fullName>
    </submittedName>
</protein>
<evidence type="ECO:0000256" key="1">
    <source>
        <dbReference type="SAM" id="Phobius"/>
    </source>
</evidence>
<keyword evidence="1" id="KW-0812">Transmembrane</keyword>
<accession>A0A846RUC7</accession>
<dbReference type="AlphaFoldDB" id="A0A846RUC7"/>
<sequence length="121" mass="13212">MVDVSQWVSAVVVRFTLVTGFSQGARGTIKHLPVAAGDAATSAGGTMNVEIVGALVLLLTLVVLCVRFVTPSRRRRTPAPSSISFEDQRLLPFLSLTRGQWLALTDHQRATLREQAYRGMF</sequence>
<dbReference type="RefSeq" id="WP_167995442.1">
    <property type="nucleotide sequence ID" value="NZ_JAATJL010000001.1"/>
</dbReference>
<evidence type="ECO:0000313" key="2">
    <source>
        <dbReference type="EMBL" id="NJC24154.1"/>
    </source>
</evidence>